<dbReference type="SUPFAM" id="SSF52540">
    <property type="entry name" value="P-loop containing nucleoside triphosphate hydrolases"/>
    <property type="match status" value="2"/>
</dbReference>
<dbReference type="InterPro" id="IPR045058">
    <property type="entry name" value="GIMA/IAN/Toc"/>
</dbReference>
<dbReference type="Pfam" id="PF04548">
    <property type="entry name" value="AIG1"/>
    <property type="match status" value="2"/>
</dbReference>
<sequence length="453" mass="51007">MTSENPVCDLKIVLLGKSGAGKSATGNTILGRNEFEVTHFVKSTNKMSEEQKAVVGGNTISIIDTPGLCNTLKTGEELKADIVKCIFTSSPGPHVFLLVIKLGVRFTKEERDTMKWIQENFGEEALHRTIIIFTHTDLLKGTALDEYIGKSQNLKNTVDSCCGSYHAFNNDDKNNQDQVTELMDKVIKIKEEHSHYTYEMFKQAQIKKTHKKTNFKNVYTFALIGTGICALVLYRVPAGTTCSVKEGQRGNREMEDENKDLRIVLLGKTGSGKSSTGNTILGRDAFIVKNCVESITTTCQTQQEDVNGQVISITDCPGHFDTSASYERQQKLIEECVRMSVPGPHAFLFMIRLDARITEQEKNAVKWIQKTFGDDAVKYTVILFTHDDQLEGTSLGSYIRRSSDLVKLIKTCCYRYHSFNNENRDDRDQVTELLKIIKKMVDFNGGMYTIKMY</sequence>
<evidence type="ECO:0000259" key="4">
    <source>
        <dbReference type="PROSITE" id="PS51720"/>
    </source>
</evidence>
<comment type="caution">
    <text evidence="5">The sequence shown here is derived from an EMBL/GenBank/DDBJ whole genome shotgun (WGS) entry which is preliminary data.</text>
</comment>
<dbReference type="InterPro" id="IPR027417">
    <property type="entry name" value="P-loop_NTPase"/>
</dbReference>
<dbReference type="Gene3D" id="3.40.50.300">
    <property type="entry name" value="P-loop containing nucleotide triphosphate hydrolases"/>
    <property type="match status" value="2"/>
</dbReference>
<dbReference type="EMBL" id="JAFHDT010000004">
    <property type="protein sequence ID" value="KAI7811015.1"/>
    <property type="molecule type" value="Genomic_DNA"/>
</dbReference>
<accession>A0A9W8C8M4</accession>
<keyword evidence="3" id="KW-0342">GTP-binding</keyword>
<dbReference type="GO" id="GO:0005525">
    <property type="term" value="F:GTP binding"/>
    <property type="evidence" value="ECO:0007669"/>
    <property type="project" value="UniProtKB-KW"/>
</dbReference>
<dbReference type="PANTHER" id="PTHR10903:SF188">
    <property type="entry name" value="GTPASE IMAP FAMILY MEMBER 2-LIKE-RELATED"/>
    <property type="match status" value="1"/>
</dbReference>
<evidence type="ECO:0000313" key="5">
    <source>
        <dbReference type="EMBL" id="KAI7811015.1"/>
    </source>
</evidence>
<dbReference type="InterPro" id="IPR006703">
    <property type="entry name" value="G_AIG1"/>
</dbReference>
<organism evidence="5 6">
    <name type="scientific">Triplophysa rosa</name>
    <name type="common">Cave loach</name>
    <dbReference type="NCBI Taxonomy" id="992332"/>
    <lineage>
        <taxon>Eukaryota</taxon>
        <taxon>Metazoa</taxon>
        <taxon>Chordata</taxon>
        <taxon>Craniata</taxon>
        <taxon>Vertebrata</taxon>
        <taxon>Euteleostomi</taxon>
        <taxon>Actinopterygii</taxon>
        <taxon>Neopterygii</taxon>
        <taxon>Teleostei</taxon>
        <taxon>Ostariophysi</taxon>
        <taxon>Cypriniformes</taxon>
        <taxon>Nemacheilidae</taxon>
        <taxon>Triplophysa</taxon>
    </lineage>
</organism>
<keyword evidence="6" id="KW-1185">Reference proteome</keyword>
<gene>
    <name evidence="5" type="ORF">IRJ41_009371</name>
</gene>
<keyword evidence="2" id="KW-0547">Nucleotide-binding</keyword>
<evidence type="ECO:0000256" key="3">
    <source>
        <dbReference type="ARBA" id="ARBA00023134"/>
    </source>
</evidence>
<dbReference type="PANTHER" id="PTHR10903">
    <property type="entry name" value="GTPASE, IMAP FAMILY MEMBER-RELATED"/>
    <property type="match status" value="1"/>
</dbReference>
<comment type="similarity">
    <text evidence="1">Belongs to the TRAFAC class TrmE-Era-EngA-EngB-Septin-like GTPase superfamily. AIG1/Toc34/Toc159-like paraseptin GTPase family. IAN subfamily.</text>
</comment>
<proteinExistence type="inferred from homology"/>
<protein>
    <submittedName>
        <fullName evidence="5">GTPase IMAP family member 8-like</fullName>
    </submittedName>
</protein>
<dbReference type="AlphaFoldDB" id="A0A9W8C8M4"/>
<dbReference type="FunFam" id="3.40.50.300:FF:000366">
    <property type="entry name" value="GTPase, IMAP family member 2"/>
    <property type="match status" value="2"/>
</dbReference>
<dbReference type="PROSITE" id="PS51720">
    <property type="entry name" value="G_AIG1"/>
    <property type="match status" value="2"/>
</dbReference>
<dbReference type="Proteomes" id="UP001059041">
    <property type="component" value="Linkage Group LG4"/>
</dbReference>
<evidence type="ECO:0000313" key="6">
    <source>
        <dbReference type="Proteomes" id="UP001059041"/>
    </source>
</evidence>
<evidence type="ECO:0000256" key="2">
    <source>
        <dbReference type="ARBA" id="ARBA00022741"/>
    </source>
</evidence>
<feature type="domain" description="AIG1-type G" evidence="4">
    <location>
        <begin position="7"/>
        <end position="205"/>
    </location>
</feature>
<name>A0A9W8C8M4_TRIRA</name>
<reference evidence="5" key="1">
    <citation type="submission" date="2021-02" db="EMBL/GenBank/DDBJ databases">
        <title>Comparative genomics reveals that relaxation of natural selection precedes convergent phenotypic evolution of cavefish.</title>
        <authorList>
            <person name="Peng Z."/>
        </authorList>
    </citation>
    <scope>NUCLEOTIDE SEQUENCE</scope>
    <source>
        <tissue evidence="5">Muscle</tissue>
    </source>
</reference>
<evidence type="ECO:0000256" key="1">
    <source>
        <dbReference type="ARBA" id="ARBA00008535"/>
    </source>
</evidence>
<feature type="domain" description="AIG1-type G" evidence="4">
    <location>
        <begin position="258"/>
        <end position="453"/>
    </location>
</feature>